<keyword evidence="2" id="KW-1185">Reference proteome</keyword>
<protein>
    <submittedName>
        <fullName evidence="1">Uncharacterized protein</fullName>
    </submittedName>
</protein>
<reference evidence="1 2" key="1">
    <citation type="submission" date="2015-09" db="EMBL/GenBank/DDBJ databases">
        <title>Draft genome of the parasitic nematode Teladorsagia circumcincta isolate WARC Sus (inbred).</title>
        <authorList>
            <person name="Mitreva M."/>
        </authorList>
    </citation>
    <scope>NUCLEOTIDE SEQUENCE [LARGE SCALE GENOMIC DNA]</scope>
    <source>
        <strain evidence="1 2">S</strain>
    </source>
</reference>
<dbReference type="AlphaFoldDB" id="A0A2G9TC61"/>
<dbReference type="EMBL" id="KZ385439">
    <property type="protein sequence ID" value="PIO55557.1"/>
    <property type="molecule type" value="Genomic_DNA"/>
</dbReference>
<gene>
    <name evidence="1" type="ORF">TELCIR_23055</name>
</gene>
<dbReference type="OrthoDB" id="5775635at2759"/>
<sequence>MLEQTQNSSVLDGIPLAYLVFYDPLERRKRGLDRVAMEACFAVVDMAMCTESIISADLCWRLLAVSLEGLQFCLAETVKLFKREQISIDLQMDIERLGRYLIKRGLSLEEIGEHIRVGWIFNTIAAMS</sequence>
<evidence type="ECO:0000313" key="2">
    <source>
        <dbReference type="Proteomes" id="UP000230423"/>
    </source>
</evidence>
<name>A0A2G9TC61_TELCI</name>
<proteinExistence type="predicted"/>
<organism evidence="1 2">
    <name type="scientific">Teladorsagia circumcincta</name>
    <name type="common">Brown stomach worm</name>
    <name type="synonym">Ostertagia circumcincta</name>
    <dbReference type="NCBI Taxonomy" id="45464"/>
    <lineage>
        <taxon>Eukaryota</taxon>
        <taxon>Metazoa</taxon>
        <taxon>Ecdysozoa</taxon>
        <taxon>Nematoda</taxon>
        <taxon>Chromadorea</taxon>
        <taxon>Rhabditida</taxon>
        <taxon>Rhabditina</taxon>
        <taxon>Rhabditomorpha</taxon>
        <taxon>Strongyloidea</taxon>
        <taxon>Trichostrongylidae</taxon>
        <taxon>Teladorsagia</taxon>
    </lineage>
</organism>
<dbReference type="Proteomes" id="UP000230423">
    <property type="component" value="Unassembled WGS sequence"/>
</dbReference>
<evidence type="ECO:0000313" key="1">
    <source>
        <dbReference type="EMBL" id="PIO55557.1"/>
    </source>
</evidence>
<accession>A0A2G9TC61</accession>